<evidence type="ECO:0000313" key="3">
    <source>
        <dbReference type="Proteomes" id="UP000198862"/>
    </source>
</evidence>
<evidence type="ECO:0000256" key="1">
    <source>
        <dbReference type="SAM" id="MobiDB-lite"/>
    </source>
</evidence>
<dbReference type="RefSeq" id="WP_177207960.1">
    <property type="nucleotide sequence ID" value="NZ_FOLO01000006.1"/>
</dbReference>
<evidence type="ECO:0000313" key="2">
    <source>
        <dbReference type="EMBL" id="SFC20798.1"/>
    </source>
</evidence>
<gene>
    <name evidence="2" type="ORF">SAMN02745724_01123</name>
</gene>
<protein>
    <submittedName>
        <fullName evidence="2">Uncharacterized protein</fullName>
    </submittedName>
</protein>
<accession>A0A1I1HFN1</accession>
<organism evidence="2 3">
    <name type="scientific">Pseudoalteromonas denitrificans DSM 6059</name>
    <dbReference type="NCBI Taxonomy" id="1123010"/>
    <lineage>
        <taxon>Bacteria</taxon>
        <taxon>Pseudomonadati</taxon>
        <taxon>Pseudomonadota</taxon>
        <taxon>Gammaproteobacteria</taxon>
        <taxon>Alteromonadales</taxon>
        <taxon>Pseudoalteromonadaceae</taxon>
        <taxon>Pseudoalteromonas</taxon>
    </lineage>
</organism>
<dbReference type="Proteomes" id="UP000198862">
    <property type="component" value="Unassembled WGS sequence"/>
</dbReference>
<name>A0A1I1HFN1_9GAMM</name>
<reference evidence="2 3" key="1">
    <citation type="submission" date="2016-10" db="EMBL/GenBank/DDBJ databases">
        <authorList>
            <person name="de Groot N.N."/>
        </authorList>
    </citation>
    <scope>NUCLEOTIDE SEQUENCE [LARGE SCALE GENOMIC DNA]</scope>
    <source>
        <strain evidence="2 3">DSM 6059</strain>
    </source>
</reference>
<proteinExistence type="predicted"/>
<dbReference type="AlphaFoldDB" id="A0A1I1HFN1"/>
<keyword evidence="3" id="KW-1185">Reference proteome</keyword>
<sequence>MILKLNKKKLKNLSKDKRVFPIDMTAKVGGGSERYLSSARTGNDAPDECIPN</sequence>
<dbReference type="EMBL" id="FOLO01000006">
    <property type="protein sequence ID" value="SFC20798.1"/>
    <property type="molecule type" value="Genomic_DNA"/>
</dbReference>
<feature type="region of interest" description="Disordered" evidence="1">
    <location>
        <begin position="33"/>
        <end position="52"/>
    </location>
</feature>